<feature type="domain" description="FlgD/Vpr Ig-like" evidence="7">
    <location>
        <begin position="1090"/>
        <end position="1144"/>
    </location>
</feature>
<dbReference type="GO" id="GO:0004252">
    <property type="term" value="F:serine-type endopeptidase activity"/>
    <property type="evidence" value="ECO:0007669"/>
    <property type="project" value="UniProtKB-UniRule"/>
</dbReference>
<evidence type="ECO:0000313" key="9">
    <source>
        <dbReference type="Proteomes" id="UP000177025"/>
    </source>
</evidence>
<evidence type="ECO:0000256" key="3">
    <source>
        <dbReference type="ARBA" id="ARBA00022801"/>
    </source>
</evidence>
<dbReference type="NCBIfam" id="TIGR04183">
    <property type="entry name" value="Por_Secre_tail"/>
    <property type="match status" value="1"/>
</dbReference>
<feature type="active site" description="Charge relay system" evidence="5">
    <location>
        <position position="244"/>
    </location>
</feature>
<evidence type="ECO:0000256" key="2">
    <source>
        <dbReference type="ARBA" id="ARBA00022670"/>
    </source>
</evidence>
<accession>A0A1F4U834</accession>
<dbReference type="PANTHER" id="PTHR43399:SF4">
    <property type="entry name" value="CELL WALL-ASSOCIATED PROTEASE"/>
    <property type="match status" value="1"/>
</dbReference>
<protein>
    <recommendedName>
        <fullName evidence="10">FlgD Ig-like domain-containing protein</fullName>
    </recommendedName>
</protein>
<dbReference type="Gene3D" id="2.60.40.4070">
    <property type="match status" value="1"/>
</dbReference>
<feature type="domain" description="Peptidase S8/S53" evidence="6">
    <location>
        <begin position="235"/>
        <end position="539"/>
    </location>
</feature>
<dbReference type="GO" id="GO:0006508">
    <property type="term" value="P:proteolysis"/>
    <property type="evidence" value="ECO:0007669"/>
    <property type="project" value="UniProtKB-KW"/>
</dbReference>
<name>A0A1F4U834_UNCW3</name>
<gene>
    <name evidence="8" type="ORF">A2Y85_05975</name>
</gene>
<proteinExistence type="inferred from homology"/>
<dbReference type="Gene3D" id="3.40.50.200">
    <property type="entry name" value="Peptidase S8/S53 domain"/>
    <property type="match status" value="1"/>
</dbReference>
<dbReference type="PROSITE" id="PS51892">
    <property type="entry name" value="SUBTILASE"/>
    <property type="match status" value="1"/>
</dbReference>
<evidence type="ECO:0000256" key="4">
    <source>
        <dbReference type="ARBA" id="ARBA00022825"/>
    </source>
</evidence>
<dbReference type="EMBL" id="MEUM01000120">
    <property type="protein sequence ID" value="OGC41104.1"/>
    <property type="molecule type" value="Genomic_DNA"/>
</dbReference>
<dbReference type="SUPFAM" id="SSF52743">
    <property type="entry name" value="Subtilisin-like"/>
    <property type="match status" value="1"/>
</dbReference>
<dbReference type="InterPro" id="IPR025965">
    <property type="entry name" value="FlgD/Vpr_Ig-like"/>
</dbReference>
<reference evidence="8 9" key="1">
    <citation type="journal article" date="2016" name="Nat. Commun.">
        <title>Thousands of microbial genomes shed light on interconnected biogeochemical processes in an aquifer system.</title>
        <authorList>
            <person name="Anantharaman K."/>
            <person name="Brown C.T."/>
            <person name="Hug L.A."/>
            <person name="Sharon I."/>
            <person name="Castelle C.J."/>
            <person name="Probst A.J."/>
            <person name="Thomas B.C."/>
            <person name="Singh A."/>
            <person name="Wilkins M.J."/>
            <person name="Karaoz U."/>
            <person name="Brodie E.L."/>
            <person name="Williams K.H."/>
            <person name="Hubbard S.S."/>
            <person name="Banfield J.F."/>
        </authorList>
    </citation>
    <scope>NUCLEOTIDE SEQUENCE [LARGE SCALE GENOMIC DNA]</scope>
</reference>
<dbReference type="CDD" id="cd04842">
    <property type="entry name" value="Peptidases_S8_Kp43_protease"/>
    <property type="match status" value="1"/>
</dbReference>
<evidence type="ECO:0008006" key="10">
    <source>
        <dbReference type="Google" id="ProtNLM"/>
    </source>
</evidence>
<dbReference type="Pfam" id="PF13860">
    <property type="entry name" value="FlgD_ig"/>
    <property type="match status" value="1"/>
</dbReference>
<dbReference type="AlphaFoldDB" id="A0A1F4U834"/>
<sequence>MHVALLVVLSLVAFHPQESSSLITPLGTQEYTPEYIAEYDLISINGYVFNPLEASPEIPAGLNSETGYYLVKFNGPIYESMKNAVRSQGIELLEYIPFNVFVAKLSPEQKLAVSQLSFISWIGDYVPAYKISPDFVNSRTKDHMNILFWNNVDMKQAISSMEQMGCEILNICDAQYVKYIEVRIAYDRINELSRTPEIMYIEPWYETVLFNEQAQWVTQTWKNNDRKIWAKGLDGTGQVVNTSDTGILTSHNLVRDPAVPISGVGQYPTHRKIIAYRIPGGSSATFGDNAAGVWHGTHTCGTICGDDSYVGQTVLDDGMPPKAKMYFMDIGTTAGGLSVPANYDSLWYPPYVGNAGGSARISSNSWGSSGNTYTAAARMIDVFMWNRKDFLIIFSAGNSGPAAGSVSSPSTAKDCITAGACGNSFTANSMATFSSRGPTSDNRIKPTVTAPGVSLRSSIGPNNDSYSLMSGTSMSSPCIGGNAALVRDYFASGFYPTGIETPANAWSYISAAMVKAILVNSALPDIQGSTIPDNNTGWGRICVDEALFVANDIRKLAVWDDTTGLSTGQFREYTVTVNNQSEPLKVALVWTDYFAATGANPALINNLDLRVTSPSAALYLGNVYSGGQSATGGTADARNVEENVRRNVPETGTWTIRVNGTAVPQGTRQAFAVVVTGGMGALTTPVLNICGKLLADPAPGGNNDGRWDPGETVYLTDTLYNQSAAGVTTCTGVIRTNSAYITRLDSVGTFGNIPVGSKVNNGGSRFRMSAAASTPEGTSIPFTLHLTGGGGYSQDIEFNLMVGSSGLEIIWGPKQVAIAPGDTHFLYGAAYNPNTNELMVTNFYERKIYRYTSDSFATYLGYINAPDTMGTDIKYCAYDNTYWFAGCNLKRVSKINTSGTVLRFFTNPASTYPIGIGWLEPQRLLYLSDRLTGSPSSYIYRTDTLGTWSLRIDVPMTAWNATRCLAVEPHGIGTSQDTTLLLIYTSFNSAGTLDSTGLYELDREYGDVIQRVLFPGWNVRGVEYDPRDGNYWVTIAQSPDRSIVKIRGFYGVTPGVGENRNYDIQRGVSLAPSMPNPFSKTVKFTYSIADRQQVKLNLYDVSGRLVKTMVNQVEDPGIKTIKWDGLDNNGKPISSGVYFYQLETEQRTITRKLVHAR</sequence>
<dbReference type="InterPro" id="IPR051048">
    <property type="entry name" value="Peptidase_S8/S53_subtilisin"/>
</dbReference>
<dbReference type="InterPro" id="IPR000209">
    <property type="entry name" value="Peptidase_S8/S53_dom"/>
</dbReference>
<dbReference type="SUPFAM" id="SSF49785">
    <property type="entry name" value="Galactose-binding domain-like"/>
    <property type="match status" value="1"/>
</dbReference>
<dbReference type="SUPFAM" id="SSF63825">
    <property type="entry name" value="YWTD domain"/>
    <property type="match status" value="1"/>
</dbReference>
<dbReference type="InterPro" id="IPR034058">
    <property type="entry name" value="TagA/B/C/D_pept_dom"/>
</dbReference>
<dbReference type="InterPro" id="IPR008979">
    <property type="entry name" value="Galactose-bd-like_sf"/>
</dbReference>
<comment type="similarity">
    <text evidence="1 5">Belongs to the peptidase S8 family.</text>
</comment>
<dbReference type="Pfam" id="PF00082">
    <property type="entry name" value="Peptidase_S8"/>
    <property type="match status" value="1"/>
</dbReference>
<feature type="active site" description="Charge relay system" evidence="5">
    <location>
        <position position="473"/>
    </location>
</feature>
<keyword evidence="2 5" id="KW-0645">Protease</keyword>
<keyword evidence="3 5" id="KW-0378">Hydrolase</keyword>
<evidence type="ECO:0000259" key="7">
    <source>
        <dbReference type="Pfam" id="PF13860"/>
    </source>
</evidence>
<keyword evidence="4 5" id="KW-0720">Serine protease</keyword>
<evidence type="ECO:0000256" key="1">
    <source>
        <dbReference type="ARBA" id="ARBA00011073"/>
    </source>
</evidence>
<organism evidence="8 9">
    <name type="scientific">candidate division WOR-3 bacterium RBG_13_43_14</name>
    <dbReference type="NCBI Taxonomy" id="1802590"/>
    <lineage>
        <taxon>Bacteria</taxon>
        <taxon>Bacteria division WOR-3</taxon>
    </lineage>
</organism>
<dbReference type="InterPro" id="IPR026444">
    <property type="entry name" value="Secre_tail"/>
</dbReference>
<dbReference type="PANTHER" id="PTHR43399">
    <property type="entry name" value="SUBTILISIN-RELATED"/>
    <property type="match status" value="1"/>
</dbReference>
<evidence type="ECO:0000313" key="8">
    <source>
        <dbReference type="EMBL" id="OGC41104.1"/>
    </source>
</evidence>
<dbReference type="InterPro" id="IPR015500">
    <property type="entry name" value="Peptidase_S8_subtilisin-rel"/>
</dbReference>
<dbReference type="InterPro" id="IPR036852">
    <property type="entry name" value="Peptidase_S8/S53_dom_sf"/>
</dbReference>
<feature type="active site" description="Charge relay system" evidence="5">
    <location>
        <position position="295"/>
    </location>
</feature>
<dbReference type="Gene3D" id="2.60.120.380">
    <property type="match status" value="1"/>
</dbReference>
<evidence type="ECO:0000256" key="5">
    <source>
        <dbReference type="PROSITE-ProRule" id="PRU01240"/>
    </source>
</evidence>
<dbReference type="PRINTS" id="PR00723">
    <property type="entry name" value="SUBTILISIN"/>
</dbReference>
<comment type="caution">
    <text evidence="8">The sequence shown here is derived from an EMBL/GenBank/DDBJ whole genome shotgun (WGS) entry which is preliminary data.</text>
</comment>
<evidence type="ECO:0000259" key="6">
    <source>
        <dbReference type="Pfam" id="PF00082"/>
    </source>
</evidence>
<dbReference type="Proteomes" id="UP000177025">
    <property type="component" value="Unassembled WGS sequence"/>
</dbReference>